<keyword evidence="3" id="KW-1185">Reference proteome</keyword>
<comment type="caution">
    <text evidence="2">The sequence shown here is derived from an EMBL/GenBank/DDBJ whole genome shotgun (WGS) entry which is preliminary data.</text>
</comment>
<dbReference type="AlphaFoldDB" id="A0AA39CN93"/>
<proteinExistence type="predicted"/>
<organism evidence="2 3">
    <name type="scientific">Cladophialophora chaetospira</name>
    <dbReference type="NCBI Taxonomy" id="386627"/>
    <lineage>
        <taxon>Eukaryota</taxon>
        <taxon>Fungi</taxon>
        <taxon>Dikarya</taxon>
        <taxon>Ascomycota</taxon>
        <taxon>Pezizomycotina</taxon>
        <taxon>Eurotiomycetes</taxon>
        <taxon>Chaetothyriomycetidae</taxon>
        <taxon>Chaetothyriales</taxon>
        <taxon>Herpotrichiellaceae</taxon>
        <taxon>Cladophialophora</taxon>
    </lineage>
</organism>
<protein>
    <submittedName>
        <fullName evidence="2">Uncharacterized protein</fullName>
    </submittedName>
</protein>
<reference evidence="2" key="1">
    <citation type="submission" date="2022-10" db="EMBL/GenBank/DDBJ databases">
        <title>Culturing micro-colonial fungi from biological soil crusts in the Mojave desert and describing Neophaeococcomyces mojavensis, and introducing the new genera and species Taxawa tesnikishii.</title>
        <authorList>
            <person name="Kurbessoian T."/>
            <person name="Stajich J.E."/>
        </authorList>
    </citation>
    <scope>NUCLEOTIDE SEQUENCE</scope>
    <source>
        <strain evidence="2">TK_41</strain>
    </source>
</reference>
<dbReference type="Proteomes" id="UP001172673">
    <property type="component" value="Unassembled WGS sequence"/>
</dbReference>
<feature type="compositionally biased region" description="Polar residues" evidence="1">
    <location>
        <begin position="60"/>
        <end position="73"/>
    </location>
</feature>
<name>A0AA39CN93_9EURO</name>
<feature type="region of interest" description="Disordered" evidence="1">
    <location>
        <begin position="335"/>
        <end position="376"/>
    </location>
</feature>
<evidence type="ECO:0000313" key="3">
    <source>
        <dbReference type="Proteomes" id="UP001172673"/>
    </source>
</evidence>
<feature type="compositionally biased region" description="Low complexity" evidence="1">
    <location>
        <begin position="352"/>
        <end position="362"/>
    </location>
</feature>
<feature type="compositionally biased region" description="Basic and acidic residues" evidence="1">
    <location>
        <begin position="25"/>
        <end position="38"/>
    </location>
</feature>
<evidence type="ECO:0000256" key="1">
    <source>
        <dbReference type="SAM" id="MobiDB-lite"/>
    </source>
</evidence>
<evidence type="ECO:0000313" key="2">
    <source>
        <dbReference type="EMBL" id="KAJ9614497.1"/>
    </source>
</evidence>
<gene>
    <name evidence="2" type="ORF">H2200_002634</name>
</gene>
<sequence length="376" mass="41386">MAPITRELLSKPSGLKKTQDFSQWFKEEQDQSRLERSAMRARPSLDWGATQVDGSVDAGASSSHYADNDSTPLTPHPQPSTESVHHGPPSDAATLSPHPMHHMGRSSAGDNAITRIFTQSEAYRYWVHPRNSRYEPLFTELYDPPGSDTRHRLRFPQPQPGRCGTEAYEANRSNNVQHFTSPALGTENTRPIPNVDVEHPLAAGFHPSQAGPSRIDWAGGPQGGARAGTAEMVVPPPYIASHQAFPSHAPIPFQPPVLTNPYSMHQQRNSEQTAGYPNPSQTHATNPIDTVQWNLPEEGPAWRYVEHWDVNSRRRVGGWVPVEGHPQHQSNAQIVRQARPSQAIPIRPPPAQTQGGQPGNTTRAEPQPGVHRPNGA</sequence>
<feature type="region of interest" description="Disordered" evidence="1">
    <location>
        <begin position="259"/>
        <end position="287"/>
    </location>
</feature>
<feature type="compositionally biased region" description="Polar residues" evidence="1">
    <location>
        <begin position="260"/>
        <end position="287"/>
    </location>
</feature>
<dbReference type="EMBL" id="JAPDRK010000003">
    <property type="protein sequence ID" value="KAJ9614497.1"/>
    <property type="molecule type" value="Genomic_DNA"/>
</dbReference>
<accession>A0AA39CN93</accession>
<feature type="region of interest" description="Disordered" evidence="1">
    <location>
        <begin position="1"/>
        <end position="110"/>
    </location>
</feature>